<feature type="binding site" evidence="10">
    <location>
        <position position="10"/>
    </location>
    <ligand>
        <name>Mn(2+)</name>
        <dbReference type="ChEBI" id="CHEBI:29035"/>
        <label>1</label>
    </ligand>
</feature>
<dbReference type="Gene3D" id="3.60.21.10">
    <property type="match status" value="1"/>
</dbReference>
<evidence type="ECO:0000256" key="1">
    <source>
        <dbReference type="ARBA" id="ARBA00022475"/>
    </source>
</evidence>
<evidence type="ECO:0000256" key="6">
    <source>
        <dbReference type="ARBA" id="ARBA00022801"/>
    </source>
</evidence>
<keyword evidence="7 10" id="KW-0443">Lipid metabolism</keyword>
<feature type="binding site" evidence="10">
    <location>
        <position position="114"/>
    </location>
    <ligand>
        <name>Mn(2+)</name>
        <dbReference type="ChEBI" id="CHEBI:29035"/>
        <label>2</label>
    </ligand>
</feature>
<keyword evidence="1 10" id="KW-1003">Cell membrane</keyword>
<comment type="cofactor">
    <cofactor evidence="10">
        <name>Mn(2+)</name>
        <dbReference type="ChEBI" id="CHEBI:29035"/>
    </cofactor>
    <text evidence="10">Binds 2 Mn(2+) ions per subunit in a binuclear metal center.</text>
</comment>
<dbReference type="InterPro" id="IPR043461">
    <property type="entry name" value="LpxH-like"/>
</dbReference>
<dbReference type="AlphaFoldDB" id="A0A2H9U0Z5"/>
<comment type="function">
    <text evidence="10">Hydrolyzes the pyrophosphate bond of UDP-2,3-diacylglucosamine to yield 2,3-diacylglucosamine 1-phosphate (lipid X) and UMP by catalyzing the attack of water at the alpha-P atom. Involved in the biosynthesis of lipid A, a phosphorylated glycolipid that anchors the lipopolysaccharide to the outer membrane of the cell.</text>
</comment>
<dbReference type="EMBL" id="PGGC01000182">
    <property type="protein sequence ID" value="PJG57684.1"/>
    <property type="molecule type" value="Genomic_DNA"/>
</dbReference>
<evidence type="ECO:0000256" key="9">
    <source>
        <dbReference type="ARBA" id="ARBA00023211"/>
    </source>
</evidence>
<keyword evidence="8 10" id="KW-0472">Membrane</keyword>
<proteinExistence type="inferred from homology"/>
<feature type="binding site" evidence="10">
    <location>
        <position position="197"/>
    </location>
    <ligand>
        <name>Mn(2+)</name>
        <dbReference type="ChEBI" id="CHEBI:29035"/>
        <label>1</label>
    </ligand>
</feature>
<dbReference type="GO" id="GO:0008758">
    <property type="term" value="F:UDP-2,3-diacylglucosamine hydrolase activity"/>
    <property type="evidence" value="ECO:0007669"/>
    <property type="project" value="UniProtKB-UniRule"/>
</dbReference>
<name>A0A2H9U0Z5_9GAMM</name>
<evidence type="ECO:0000256" key="3">
    <source>
        <dbReference type="ARBA" id="ARBA00022519"/>
    </source>
</evidence>
<feature type="binding site" evidence="10">
    <location>
        <position position="41"/>
    </location>
    <ligand>
        <name>Mn(2+)</name>
        <dbReference type="ChEBI" id="CHEBI:29035"/>
        <label>2</label>
    </ligand>
</feature>
<feature type="binding site" evidence="10">
    <location>
        <position position="195"/>
    </location>
    <ligand>
        <name>substrate</name>
    </ligand>
</feature>
<evidence type="ECO:0000313" key="12">
    <source>
        <dbReference type="EMBL" id="PJG57684.1"/>
    </source>
</evidence>
<evidence type="ECO:0000256" key="10">
    <source>
        <dbReference type="HAMAP-Rule" id="MF_00575"/>
    </source>
</evidence>
<evidence type="ECO:0000256" key="4">
    <source>
        <dbReference type="ARBA" id="ARBA00022556"/>
    </source>
</evidence>
<dbReference type="HAMAP" id="MF_00575">
    <property type="entry name" value="LpxH"/>
    <property type="match status" value="1"/>
</dbReference>
<dbReference type="InterPro" id="IPR029052">
    <property type="entry name" value="Metallo-depent_PP-like"/>
</dbReference>
<dbReference type="OrthoDB" id="9783283at2"/>
<feature type="binding site" evidence="10">
    <location>
        <position position="41"/>
    </location>
    <ligand>
        <name>Mn(2+)</name>
        <dbReference type="ChEBI" id="CHEBI:29035"/>
        <label>1</label>
    </ligand>
</feature>
<keyword evidence="13" id="KW-1185">Reference proteome</keyword>
<feature type="binding site" evidence="10">
    <location>
        <position position="164"/>
    </location>
    <ligand>
        <name>substrate</name>
    </ligand>
</feature>
<protein>
    <recommendedName>
        <fullName evidence="10">UDP-2,3-diacylglucosamine hydrolase</fullName>
        <ecNumber evidence="10">3.6.1.54</ecNumber>
    </recommendedName>
    <alternativeName>
        <fullName evidence="10">UDP-2,3-diacylglucosamine diphosphatase</fullName>
    </alternativeName>
</protein>
<sequence length="243" mass="27772">MSTLFISDLHLCAQRPDMTAALLHFLAHDGPAADALYVLGDLFEFWIGDDDPNPLHQQIADAFAALSQQQVPIYFIHGNRDFLLGQPFAERAGMTLLPDPCVIDLYGERVLLSHGDLLCTLDKGYQRLRRITQQRWLRWLFLRLPLAQRQGIARKMRGQSQMENRHKSQRIMDVTPEAVEQMLRQSGCRVMIHGHTHRPAIHDMVLDGHAARRIVLGDWFEQGSVLICRPGEQQLTAQPLMPR</sequence>
<dbReference type="GO" id="GO:0019897">
    <property type="term" value="C:extrinsic component of plasma membrane"/>
    <property type="evidence" value="ECO:0007669"/>
    <property type="project" value="UniProtKB-UniRule"/>
</dbReference>
<comment type="catalytic activity">
    <reaction evidence="10">
        <text>UDP-2-N,3-O-bis[(3R)-3-hydroxytetradecanoyl]-alpha-D-glucosamine + H2O = 2-N,3-O-bis[(3R)-3-hydroxytetradecanoyl]-alpha-D-glucosaminyl 1-phosphate + UMP + 2 H(+)</text>
        <dbReference type="Rhea" id="RHEA:25213"/>
        <dbReference type="ChEBI" id="CHEBI:15377"/>
        <dbReference type="ChEBI" id="CHEBI:15378"/>
        <dbReference type="ChEBI" id="CHEBI:57865"/>
        <dbReference type="ChEBI" id="CHEBI:57957"/>
        <dbReference type="ChEBI" id="CHEBI:78847"/>
        <dbReference type="EC" id="3.6.1.54"/>
    </reaction>
</comment>
<evidence type="ECO:0000259" key="11">
    <source>
        <dbReference type="Pfam" id="PF00149"/>
    </source>
</evidence>
<gene>
    <name evidence="10" type="primary">lpxH</name>
    <name evidence="12" type="ORF">CUC53_16660</name>
</gene>
<dbReference type="UniPathway" id="UPA00359">
    <property type="reaction ID" value="UER00480"/>
</dbReference>
<dbReference type="GO" id="GO:0030145">
    <property type="term" value="F:manganese ion binding"/>
    <property type="evidence" value="ECO:0007669"/>
    <property type="project" value="UniProtKB-UniRule"/>
</dbReference>
<dbReference type="PANTHER" id="PTHR34990:SF1">
    <property type="entry name" value="UDP-2,3-DIACYLGLUCOSAMINE HYDROLASE"/>
    <property type="match status" value="1"/>
</dbReference>
<feature type="binding site" evidence="10">
    <location>
        <position position="79"/>
    </location>
    <ligand>
        <name>Mn(2+)</name>
        <dbReference type="ChEBI" id="CHEBI:29035"/>
        <label>2</label>
    </ligand>
</feature>
<dbReference type="Pfam" id="PF00149">
    <property type="entry name" value="Metallophos"/>
    <property type="match status" value="1"/>
</dbReference>
<dbReference type="GO" id="GO:0009245">
    <property type="term" value="P:lipid A biosynthetic process"/>
    <property type="evidence" value="ECO:0007669"/>
    <property type="project" value="UniProtKB-UniRule"/>
</dbReference>
<feature type="binding site" evidence="10">
    <location>
        <position position="160"/>
    </location>
    <ligand>
        <name>substrate</name>
    </ligand>
</feature>
<dbReference type="NCBIfam" id="NF003743">
    <property type="entry name" value="PRK05340.1"/>
    <property type="match status" value="1"/>
</dbReference>
<dbReference type="NCBIfam" id="TIGR01854">
    <property type="entry name" value="lipid_A_lpxH"/>
    <property type="match status" value="1"/>
</dbReference>
<keyword evidence="2 10" id="KW-0444">Lipid biosynthesis</keyword>
<dbReference type="Proteomes" id="UP000235861">
    <property type="component" value="Unassembled WGS sequence"/>
</dbReference>
<dbReference type="GO" id="GO:0005737">
    <property type="term" value="C:cytoplasm"/>
    <property type="evidence" value="ECO:0007669"/>
    <property type="project" value="InterPro"/>
</dbReference>
<evidence type="ECO:0000256" key="8">
    <source>
        <dbReference type="ARBA" id="ARBA00023136"/>
    </source>
</evidence>
<dbReference type="InterPro" id="IPR004843">
    <property type="entry name" value="Calcineurin-like_PHP"/>
</dbReference>
<evidence type="ECO:0000256" key="5">
    <source>
        <dbReference type="ARBA" id="ARBA00022723"/>
    </source>
</evidence>
<comment type="caution">
    <text evidence="12">The sequence shown here is derived from an EMBL/GenBank/DDBJ whole genome shotgun (WGS) entry which is preliminary data.</text>
</comment>
<evidence type="ECO:0000256" key="7">
    <source>
        <dbReference type="ARBA" id="ARBA00023098"/>
    </source>
</evidence>
<keyword evidence="3 10" id="KW-0997">Cell inner membrane</keyword>
<reference evidence="12 13" key="1">
    <citation type="submission" date="2017-11" db="EMBL/GenBank/DDBJ databases">
        <title>Draft genome sequence of environmental isolate Aeromonas cavernicola sp. nov. MDC 2508.</title>
        <authorList>
            <person name="Colston S.M."/>
            <person name="Navarro A."/>
            <person name="Martinez-Murcia A.J."/>
            <person name="Graf J."/>
        </authorList>
    </citation>
    <scope>NUCLEOTIDE SEQUENCE [LARGE SCALE GENOMIC DNA]</scope>
    <source>
        <strain evidence="12 13">MDC 2508</strain>
    </source>
</reference>
<evidence type="ECO:0000313" key="13">
    <source>
        <dbReference type="Proteomes" id="UP000235861"/>
    </source>
</evidence>
<dbReference type="PANTHER" id="PTHR34990">
    <property type="entry name" value="UDP-2,3-DIACYLGLUCOSAMINE HYDROLASE-RELATED"/>
    <property type="match status" value="1"/>
</dbReference>
<dbReference type="EC" id="3.6.1.54" evidence="10"/>
<dbReference type="RefSeq" id="WP_100295166.1">
    <property type="nucleotide sequence ID" value="NZ_PGGC01000182.1"/>
</dbReference>
<keyword evidence="6 10" id="KW-0378">Hydrolase</keyword>
<keyword evidence="9 10" id="KW-0464">Manganese</keyword>
<feature type="binding site" evidence="10">
    <location>
        <begin position="79"/>
        <end position="80"/>
    </location>
    <ligand>
        <name>substrate</name>
    </ligand>
</feature>
<dbReference type="CDD" id="cd07398">
    <property type="entry name" value="MPP_YbbF-LpxH"/>
    <property type="match status" value="1"/>
</dbReference>
<feature type="binding site" evidence="10">
    <location>
        <position position="122"/>
    </location>
    <ligand>
        <name>substrate</name>
    </ligand>
</feature>
<feature type="binding site" evidence="10">
    <location>
        <position position="8"/>
    </location>
    <ligand>
        <name>Mn(2+)</name>
        <dbReference type="ChEBI" id="CHEBI:29035"/>
        <label>1</label>
    </ligand>
</feature>
<organism evidence="12 13">
    <name type="scientific">Aeromonas cavernicola</name>
    <dbReference type="NCBI Taxonomy" id="1006623"/>
    <lineage>
        <taxon>Bacteria</taxon>
        <taxon>Pseudomonadati</taxon>
        <taxon>Pseudomonadota</taxon>
        <taxon>Gammaproteobacteria</taxon>
        <taxon>Aeromonadales</taxon>
        <taxon>Aeromonadaceae</taxon>
        <taxon>Aeromonas</taxon>
    </lineage>
</organism>
<dbReference type="InterPro" id="IPR010138">
    <property type="entry name" value="UDP-diacylglucosamine_Hdrlase"/>
</dbReference>
<dbReference type="SUPFAM" id="SSF56300">
    <property type="entry name" value="Metallo-dependent phosphatases"/>
    <property type="match status" value="1"/>
</dbReference>
<keyword evidence="5 10" id="KW-0479">Metal-binding</keyword>
<accession>A0A2H9U0Z5</accession>
<comment type="similarity">
    <text evidence="10">Belongs to the LpxH family.</text>
</comment>
<feature type="binding site" evidence="10">
    <location>
        <position position="195"/>
    </location>
    <ligand>
        <name>Mn(2+)</name>
        <dbReference type="ChEBI" id="CHEBI:29035"/>
        <label>2</label>
    </ligand>
</feature>
<keyword evidence="4 10" id="KW-0441">Lipid A biosynthesis</keyword>
<feature type="binding site" evidence="10">
    <location>
        <position position="167"/>
    </location>
    <ligand>
        <name>substrate</name>
    </ligand>
</feature>
<comment type="pathway">
    <text evidence="10">Glycolipid biosynthesis; lipid IV(A) biosynthesis; lipid IV(A) from (3R)-3-hydroxytetradecanoyl-[acyl-carrier-protein] and UDP-N-acetyl-alpha-D-glucosamine: step 4/6.</text>
</comment>
<comment type="subcellular location">
    <subcellularLocation>
        <location evidence="10">Cell inner membrane</location>
        <topology evidence="10">Peripheral membrane protein</topology>
        <orientation evidence="10">Cytoplasmic side</orientation>
    </subcellularLocation>
</comment>
<evidence type="ECO:0000256" key="2">
    <source>
        <dbReference type="ARBA" id="ARBA00022516"/>
    </source>
</evidence>
<feature type="domain" description="Calcineurin-like phosphoesterase" evidence="11">
    <location>
        <begin position="1"/>
        <end position="199"/>
    </location>
</feature>